<dbReference type="Proteomes" id="UP000623172">
    <property type="component" value="Unassembled WGS sequence"/>
</dbReference>
<dbReference type="SUPFAM" id="SSF51338">
    <property type="entry name" value="Composite domain of metallo-dependent hydrolases"/>
    <property type="match status" value="1"/>
</dbReference>
<dbReference type="PANTHER" id="PTHR43668">
    <property type="entry name" value="ALLANTOINASE"/>
    <property type="match status" value="1"/>
</dbReference>
<comment type="subunit">
    <text evidence="4">Homotetramer.</text>
</comment>
<dbReference type="InterPro" id="IPR050138">
    <property type="entry name" value="DHOase/Allantoinase_Hydrolase"/>
</dbReference>
<keyword evidence="8" id="KW-0862">Zinc</keyword>
<comment type="pathway">
    <text evidence="2">Nitrogen metabolism; (S)-allantoin degradation; allantoate from (S)-allantoin: step 1/1.</text>
</comment>
<dbReference type="RefSeq" id="WP_249315119.1">
    <property type="nucleotide sequence ID" value="NZ_JACRSR010000001.1"/>
</dbReference>
<protein>
    <recommendedName>
        <fullName evidence="5">allantoinase</fullName>
        <ecNumber evidence="5">3.5.2.5</ecNumber>
    </recommendedName>
</protein>
<dbReference type="InterPro" id="IPR032466">
    <property type="entry name" value="Metal_Hydrolase"/>
</dbReference>
<keyword evidence="7 10" id="KW-0378">Hydrolase</keyword>
<keyword evidence="6" id="KW-0479">Metal-binding</keyword>
<dbReference type="EMBL" id="JACRSR010000001">
    <property type="protein sequence ID" value="MBC8531056.1"/>
    <property type="molecule type" value="Genomic_DNA"/>
</dbReference>
<dbReference type="GO" id="GO:0000256">
    <property type="term" value="P:allantoin catabolic process"/>
    <property type="evidence" value="ECO:0007669"/>
    <property type="project" value="InterPro"/>
</dbReference>
<evidence type="ECO:0000256" key="8">
    <source>
        <dbReference type="ARBA" id="ARBA00022833"/>
    </source>
</evidence>
<evidence type="ECO:0000259" key="9">
    <source>
        <dbReference type="Pfam" id="PF01979"/>
    </source>
</evidence>
<dbReference type="PANTHER" id="PTHR43668:SF2">
    <property type="entry name" value="ALLANTOINASE"/>
    <property type="match status" value="1"/>
</dbReference>
<dbReference type="Pfam" id="PF01979">
    <property type="entry name" value="Amidohydro_1"/>
    <property type="match status" value="1"/>
</dbReference>
<dbReference type="InterPro" id="IPR017593">
    <property type="entry name" value="Allantoinase"/>
</dbReference>
<dbReference type="GO" id="GO:0005737">
    <property type="term" value="C:cytoplasm"/>
    <property type="evidence" value="ECO:0007669"/>
    <property type="project" value="TreeGrafter"/>
</dbReference>
<name>A0A926D4F3_9FIRM</name>
<dbReference type="SUPFAM" id="SSF51556">
    <property type="entry name" value="Metallo-dependent hydrolases"/>
    <property type="match status" value="1"/>
</dbReference>
<evidence type="ECO:0000256" key="7">
    <source>
        <dbReference type="ARBA" id="ARBA00022801"/>
    </source>
</evidence>
<accession>A0A926D4F3</accession>
<comment type="caution">
    <text evidence="10">The sequence shown here is derived from an EMBL/GenBank/DDBJ whole genome shotgun (WGS) entry which is preliminary data.</text>
</comment>
<keyword evidence="11" id="KW-1185">Reference proteome</keyword>
<dbReference type="EC" id="3.5.2.5" evidence="5"/>
<evidence type="ECO:0000256" key="2">
    <source>
        <dbReference type="ARBA" id="ARBA00004968"/>
    </source>
</evidence>
<organism evidence="10 11">
    <name type="scientific">Gehongia tenuis</name>
    <dbReference type="NCBI Taxonomy" id="2763655"/>
    <lineage>
        <taxon>Bacteria</taxon>
        <taxon>Bacillati</taxon>
        <taxon>Bacillota</taxon>
        <taxon>Clostridia</taxon>
        <taxon>Christensenellales</taxon>
        <taxon>Christensenellaceae</taxon>
        <taxon>Gehongia</taxon>
    </lineage>
</organism>
<dbReference type="Gene3D" id="3.20.20.140">
    <property type="entry name" value="Metal-dependent hydrolases"/>
    <property type="match status" value="1"/>
</dbReference>
<dbReference type="InterPro" id="IPR011059">
    <property type="entry name" value="Metal-dep_hydrolase_composite"/>
</dbReference>
<evidence type="ECO:0000256" key="3">
    <source>
        <dbReference type="ARBA" id="ARBA00010368"/>
    </source>
</evidence>
<dbReference type="GO" id="GO:0004038">
    <property type="term" value="F:allantoinase activity"/>
    <property type="evidence" value="ECO:0007669"/>
    <property type="project" value="UniProtKB-EC"/>
</dbReference>
<dbReference type="GO" id="GO:0050897">
    <property type="term" value="F:cobalt ion binding"/>
    <property type="evidence" value="ECO:0007669"/>
    <property type="project" value="InterPro"/>
</dbReference>
<reference evidence="10" key="1">
    <citation type="submission" date="2020-08" db="EMBL/GenBank/DDBJ databases">
        <title>Genome public.</title>
        <authorList>
            <person name="Liu C."/>
            <person name="Sun Q."/>
        </authorList>
    </citation>
    <scope>NUCLEOTIDE SEQUENCE</scope>
    <source>
        <strain evidence="10">NSJ-53</strain>
    </source>
</reference>
<dbReference type="GO" id="GO:0008270">
    <property type="term" value="F:zinc ion binding"/>
    <property type="evidence" value="ECO:0007669"/>
    <property type="project" value="InterPro"/>
</dbReference>
<dbReference type="InterPro" id="IPR006680">
    <property type="entry name" value="Amidohydro-rel"/>
</dbReference>
<comment type="cofactor">
    <cofactor evidence="1">
        <name>Zn(2+)</name>
        <dbReference type="ChEBI" id="CHEBI:29105"/>
    </cofactor>
</comment>
<evidence type="ECO:0000256" key="5">
    <source>
        <dbReference type="ARBA" id="ARBA00012863"/>
    </source>
</evidence>
<feature type="domain" description="Amidohydrolase-related" evidence="9">
    <location>
        <begin position="52"/>
        <end position="432"/>
    </location>
</feature>
<dbReference type="Gene3D" id="2.30.40.10">
    <property type="entry name" value="Urease, subunit C, domain 1"/>
    <property type="match status" value="1"/>
</dbReference>
<dbReference type="NCBIfam" id="TIGR00857">
    <property type="entry name" value="pyrC_multi"/>
    <property type="match status" value="1"/>
</dbReference>
<dbReference type="GO" id="GO:0006145">
    <property type="term" value="P:purine nucleobase catabolic process"/>
    <property type="evidence" value="ECO:0007669"/>
    <property type="project" value="TreeGrafter"/>
</dbReference>
<dbReference type="NCBIfam" id="TIGR03178">
    <property type="entry name" value="allantoinase"/>
    <property type="match status" value="1"/>
</dbReference>
<evidence type="ECO:0000256" key="4">
    <source>
        <dbReference type="ARBA" id="ARBA00011881"/>
    </source>
</evidence>
<dbReference type="AlphaFoldDB" id="A0A926D4F3"/>
<evidence type="ECO:0000256" key="6">
    <source>
        <dbReference type="ARBA" id="ARBA00022723"/>
    </source>
</evidence>
<evidence type="ECO:0000313" key="11">
    <source>
        <dbReference type="Proteomes" id="UP000623172"/>
    </source>
</evidence>
<evidence type="ECO:0000313" key="10">
    <source>
        <dbReference type="EMBL" id="MBC8531056.1"/>
    </source>
</evidence>
<gene>
    <name evidence="10" type="primary">allB</name>
    <name evidence="10" type="ORF">H8696_04250</name>
</gene>
<sequence>MYDLIIRKGKLVKPDGILEADIAIKDGKYAAFLAPGSAAEAKEVVDAEGCCVFPGIIDCHAHLNEPGFEYREDFATGTRAAAAGGTTTLMDMPLNNDPPLTNRAAFELKLSRIQKKAAVDYALWGGIIDDNTDELVDLKECGVAAFKGFTCPNGDLFPAVNLGHVRRALELLKPYGALCGFHCEEYGQILERERRLKAGGSGDPIRDFLDVHDLWAEYVATQNVIDMARATGGRVHICHVSHPKVAQLVREAKAEGLPVTAETCPHYLAFTEKIVFEKGAPAKCTPPMRDEAAKEGLWEYVLDGTLDCIGSDHSPAADGEKDNALGIWEAWGGLNTIQYFLPLMFDLVVHQRKLSPCLIARTMGEMPAKIFGLRDRKGAFEIGLDGDAVVLDPQKAWTVTRESLLTKGHISILEGISGKGAAVRTIVRGRTVAQDGAFEEDAFGYGSFLRPAQY</sequence>
<comment type="similarity">
    <text evidence="3">Belongs to the metallo-dependent hydrolases superfamily. Allantoinase family.</text>
</comment>
<proteinExistence type="inferred from homology"/>
<evidence type="ECO:0000256" key="1">
    <source>
        <dbReference type="ARBA" id="ARBA00001947"/>
    </source>
</evidence>